<evidence type="ECO:0000313" key="3">
    <source>
        <dbReference type="Proteomes" id="UP001259492"/>
    </source>
</evidence>
<evidence type="ECO:0000313" key="2">
    <source>
        <dbReference type="EMBL" id="MDT0559690.1"/>
    </source>
</evidence>
<dbReference type="EMBL" id="JAVRIA010000016">
    <property type="protein sequence ID" value="MDT0559690.1"/>
    <property type="molecule type" value="Genomic_DNA"/>
</dbReference>
<dbReference type="Proteomes" id="UP001259492">
    <property type="component" value="Unassembled WGS sequence"/>
</dbReference>
<feature type="non-terminal residue" evidence="2">
    <location>
        <position position="1003"/>
    </location>
</feature>
<evidence type="ECO:0000256" key="1">
    <source>
        <dbReference type="ARBA" id="ARBA00022999"/>
    </source>
</evidence>
<evidence type="ECO:0008006" key="4">
    <source>
        <dbReference type="Google" id="ProtNLM"/>
    </source>
</evidence>
<organism evidence="2 3">
    <name type="scientific">Microcosmobacter mediterraneus</name>
    <dbReference type="NCBI Taxonomy" id="3075607"/>
    <lineage>
        <taxon>Bacteria</taxon>
        <taxon>Pseudomonadati</taxon>
        <taxon>Bacteroidota</taxon>
        <taxon>Flavobacteriia</taxon>
        <taxon>Flavobacteriales</taxon>
        <taxon>Flavobacteriaceae</taxon>
        <taxon>Microcosmobacter</taxon>
    </lineage>
</organism>
<accession>A0ABU2YQY6</accession>
<dbReference type="PANTHER" id="PTHR15127:SF32">
    <property type="entry name" value="HEAVYWEIGHT, ISOFORM A"/>
    <property type="match status" value="1"/>
</dbReference>
<dbReference type="InterPro" id="IPR051846">
    <property type="entry name" value="SH2_domain_adapters"/>
</dbReference>
<comment type="caution">
    <text evidence="2">The sequence shown here is derived from an EMBL/GenBank/DDBJ whole genome shotgun (WGS) entry which is preliminary data.</text>
</comment>
<sequence>SQVITVQDTKDPEITKEASDMMVECDGAGNEAELAAWLASYGGAIAVDNCSEDLTWSVGDVVFSDGCGLTGIAKVTFTVTDECNNSSETTADFIIKDTTPPSIDTEAMDMVVECDGAGNETVLDEWLESYGGAMASDTCSDKPLEWSVGAVEFSDDCGLTGSATVVFTVTDNCENSATTSATFTIKDTTPPTIDAGAEDMYVECDGEGNVEEFNAWLADYGGAKASDLCSDEELSWSNDYCAGAENLKTVDGSAEWLAFMNVFETDANGGGFVFPSGWGVADAVAEVDAENNTVTLKPNRIGDADPFWQTGDLFGNKVMDASTFIADNSLVGQSFTWSGFVSSNTLDEEYESYAFIRIFTADFALLEEIKAPLIDDQGFAVTYNNTQADAVNIQYGFNVRGRNANFDSSFDEAYDALGSIVVEEARCDFSDDCGLTGEVTVTFTAMDNCGNASSTAASFIIKDETAPVITTEAEDMTVECGPGGEPSCTYYVQLFDSFQDGWQGDSLDVLLNGEVVLEDLTLADLFGGESPIEGENDPIPFQVQNGDGVTTIYFEGAFAGEASWIILNSNQEVVGEGDGGNPIDITAECDGEGSAGSMEQFEAWLANNGGASASDLCGGVTWSNNSEGLSDDCGFTGTETVVFTATDDCNNSEITTATFTIIDTTDPSIDVEAEDETVECDGEGNEDELQAWLDDNGGAEASDLCGSVTWSNDYDKLSDDCGETGSAVVTFTATDECLNTSTTSATFTIEDTTAPDFTFVPEDAELECDEEDPIANATAEDGCGDTSVTYEDYYTHTPWQAFNQGDGTTDFSALPNGFTVTGSNAGGDDDFSTVNFFNIGFTTAKNVILTFDWSINIEDSFGPGFDNLVYAINGEVFTIYDGPDAEASDSFSVELLAGQEFAIGIFNPDQCCGTATVEVSNINFEINNECPVTKCFIREFTAEDECGNKSIARQNVVFLDRTAPTFTAPADLTIYSDDKCEYDASVEVTGDVEDEMDNCSDEL</sequence>
<dbReference type="RefSeq" id="WP_311428453.1">
    <property type="nucleotide sequence ID" value="NZ_JAVRIA010000016.1"/>
</dbReference>
<reference evidence="2 3" key="1">
    <citation type="submission" date="2023-09" db="EMBL/GenBank/DDBJ databases">
        <authorList>
            <person name="Rey-Velasco X."/>
        </authorList>
    </citation>
    <scope>NUCLEOTIDE SEQUENCE [LARGE SCALE GENOMIC DNA]</scope>
    <source>
        <strain evidence="2 3">W332</strain>
    </source>
</reference>
<feature type="non-terminal residue" evidence="2">
    <location>
        <position position="1"/>
    </location>
</feature>
<protein>
    <recommendedName>
        <fullName evidence="4">HYR domain-containing protein</fullName>
    </recommendedName>
</protein>
<proteinExistence type="predicted"/>
<gene>
    <name evidence="2" type="ORF">RM697_13635</name>
</gene>
<name>A0ABU2YQY6_9FLAO</name>
<dbReference type="PANTHER" id="PTHR15127">
    <property type="entry name" value="HEAVYWEIGHT, ISOFORM A"/>
    <property type="match status" value="1"/>
</dbReference>
<keyword evidence="1" id="KW-0727">SH2 domain</keyword>
<keyword evidence="3" id="KW-1185">Reference proteome</keyword>